<accession>A0ABT0JYC3</accession>
<evidence type="ECO:0000313" key="10">
    <source>
        <dbReference type="EMBL" id="MCK9876536.1"/>
    </source>
</evidence>
<name>A0ABT0JYC3_9ACTN</name>
<evidence type="ECO:0000256" key="3">
    <source>
        <dbReference type="ARBA" id="ARBA00022475"/>
    </source>
</evidence>
<feature type="region of interest" description="Disordered" evidence="8">
    <location>
        <begin position="1"/>
        <end position="32"/>
    </location>
</feature>
<comment type="similarity">
    <text evidence="7">Belongs to the binding-protein-dependent transport system permease family.</text>
</comment>
<proteinExistence type="inferred from homology"/>
<gene>
    <name evidence="10" type="ORF">MXD59_12245</name>
</gene>
<feature type="transmembrane region" description="Helical" evidence="7">
    <location>
        <begin position="224"/>
        <end position="250"/>
    </location>
</feature>
<feature type="transmembrane region" description="Helical" evidence="7">
    <location>
        <begin position="180"/>
        <end position="203"/>
    </location>
</feature>
<feature type="transmembrane region" description="Helical" evidence="7">
    <location>
        <begin position="156"/>
        <end position="174"/>
    </location>
</feature>
<dbReference type="PANTHER" id="PTHR30151:SF38">
    <property type="entry name" value="ALIPHATIC SULFONATES TRANSPORT PERMEASE PROTEIN SSUC-RELATED"/>
    <property type="match status" value="1"/>
</dbReference>
<sequence>MTTTARPAEATPAEATPEVAAVSGGASRTGGAGVAAEIPRGLLRLPTRRAGEGTRSRWRVPRGVERLAGVLLLVAGWQLAASAGWLSPRVLAGPSAVLTVGWDLVRDGTLGSALWASLRRVLWGLGIGIPLGVVLALASGLTRVGDDLVDANVQMLRFVPIIGLQPLLILWLGLGETAKISLIVMGVAFPIYVNTSVAVKSLHPGWRELADVTGLGRGALIRHVVLPGALPGFLVGLRLAMAVAWLLLVFAEQMNAHSGIGYLMIRAQTFFQSDVIVLCLVVYALLGLISDGLIRLLDRKVLRWQPGR</sequence>
<evidence type="ECO:0000256" key="6">
    <source>
        <dbReference type="ARBA" id="ARBA00023136"/>
    </source>
</evidence>
<dbReference type="Proteomes" id="UP001201873">
    <property type="component" value="Unassembled WGS sequence"/>
</dbReference>
<evidence type="ECO:0000256" key="1">
    <source>
        <dbReference type="ARBA" id="ARBA00004651"/>
    </source>
</evidence>
<organism evidence="10 11">
    <name type="scientific">Frankia umida</name>
    <dbReference type="NCBI Taxonomy" id="573489"/>
    <lineage>
        <taxon>Bacteria</taxon>
        <taxon>Bacillati</taxon>
        <taxon>Actinomycetota</taxon>
        <taxon>Actinomycetes</taxon>
        <taxon>Frankiales</taxon>
        <taxon>Frankiaceae</taxon>
        <taxon>Frankia</taxon>
    </lineage>
</organism>
<evidence type="ECO:0000256" key="2">
    <source>
        <dbReference type="ARBA" id="ARBA00022448"/>
    </source>
</evidence>
<dbReference type="InterPro" id="IPR035906">
    <property type="entry name" value="MetI-like_sf"/>
</dbReference>
<evidence type="ECO:0000256" key="4">
    <source>
        <dbReference type="ARBA" id="ARBA00022692"/>
    </source>
</evidence>
<evidence type="ECO:0000313" key="11">
    <source>
        <dbReference type="Proteomes" id="UP001201873"/>
    </source>
</evidence>
<evidence type="ECO:0000259" key="9">
    <source>
        <dbReference type="PROSITE" id="PS50928"/>
    </source>
</evidence>
<comment type="caution">
    <text evidence="10">The sequence shown here is derived from an EMBL/GenBank/DDBJ whole genome shotgun (WGS) entry which is preliminary data.</text>
</comment>
<keyword evidence="5 7" id="KW-1133">Transmembrane helix</keyword>
<keyword evidence="2 7" id="KW-0813">Transport</keyword>
<dbReference type="PROSITE" id="PS50928">
    <property type="entry name" value="ABC_TM1"/>
    <property type="match status" value="1"/>
</dbReference>
<protein>
    <submittedName>
        <fullName evidence="10">ABC transporter permease</fullName>
    </submittedName>
</protein>
<dbReference type="Gene3D" id="1.10.3720.10">
    <property type="entry name" value="MetI-like"/>
    <property type="match status" value="1"/>
</dbReference>
<evidence type="ECO:0000256" key="5">
    <source>
        <dbReference type="ARBA" id="ARBA00022989"/>
    </source>
</evidence>
<dbReference type="Pfam" id="PF00528">
    <property type="entry name" value="BPD_transp_1"/>
    <property type="match status" value="1"/>
</dbReference>
<feature type="compositionally biased region" description="Low complexity" evidence="8">
    <location>
        <begin position="1"/>
        <end position="21"/>
    </location>
</feature>
<feature type="transmembrane region" description="Helical" evidence="7">
    <location>
        <begin position="270"/>
        <end position="294"/>
    </location>
</feature>
<dbReference type="InterPro" id="IPR000515">
    <property type="entry name" value="MetI-like"/>
</dbReference>
<reference evidence="10 11" key="1">
    <citation type="submission" date="2022-04" db="EMBL/GenBank/DDBJ databases">
        <title>Genome diversity in the genus Frankia.</title>
        <authorList>
            <person name="Carlos-Shanley C."/>
            <person name="Hahn D."/>
        </authorList>
    </citation>
    <scope>NUCLEOTIDE SEQUENCE [LARGE SCALE GENOMIC DNA]</scope>
    <source>
        <strain evidence="10 11">Ag45/Mut15</strain>
    </source>
</reference>
<dbReference type="RefSeq" id="WP_248824782.1">
    <property type="nucleotide sequence ID" value="NZ_JALKFT010000010.1"/>
</dbReference>
<keyword evidence="3" id="KW-1003">Cell membrane</keyword>
<feature type="domain" description="ABC transmembrane type-1" evidence="9">
    <location>
        <begin position="110"/>
        <end position="294"/>
    </location>
</feature>
<evidence type="ECO:0000256" key="7">
    <source>
        <dbReference type="RuleBase" id="RU363032"/>
    </source>
</evidence>
<dbReference type="CDD" id="cd06261">
    <property type="entry name" value="TM_PBP2"/>
    <property type="match status" value="1"/>
</dbReference>
<dbReference type="EMBL" id="JALKFT010000010">
    <property type="protein sequence ID" value="MCK9876536.1"/>
    <property type="molecule type" value="Genomic_DNA"/>
</dbReference>
<comment type="subcellular location">
    <subcellularLocation>
        <location evidence="1 7">Cell membrane</location>
        <topology evidence="1 7">Multi-pass membrane protein</topology>
    </subcellularLocation>
</comment>
<keyword evidence="4 7" id="KW-0812">Transmembrane</keyword>
<dbReference type="PANTHER" id="PTHR30151">
    <property type="entry name" value="ALKANE SULFONATE ABC TRANSPORTER-RELATED, MEMBRANE SUBUNIT"/>
    <property type="match status" value="1"/>
</dbReference>
<keyword evidence="6 7" id="KW-0472">Membrane</keyword>
<dbReference type="SUPFAM" id="SSF161098">
    <property type="entry name" value="MetI-like"/>
    <property type="match status" value="1"/>
</dbReference>
<keyword evidence="11" id="KW-1185">Reference proteome</keyword>
<evidence type="ECO:0000256" key="8">
    <source>
        <dbReference type="SAM" id="MobiDB-lite"/>
    </source>
</evidence>
<feature type="transmembrane region" description="Helical" evidence="7">
    <location>
        <begin position="121"/>
        <end position="144"/>
    </location>
</feature>